<feature type="compositionally biased region" description="Acidic residues" evidence="19">
    <location>
        <begin position="282"/>
        <end position="308"/>
    </location>
</feature>
<dbReference type="GO" id="GO:0008270">
    <property type="term" value="F:zinc ion binding"/>
    <property type="evidence" value="ECO:0007669"/>
    <property type="project" value="UniProtKB-KW"/>
</dbReference>
<name>A0AAD5S6T6_9FUNG</name>
<feature type="domain" description="FHA" evidence="20">
    <location>
        <begin position="54"/>
        <end position="103"/>
    </location>
</feature>
<keyword evidence="11" id="KW-0498">Mitosis</keyword>
<dbReference type="Pfam" id="PF13923">
    <property type="entry name" value="zf-C3HC4_2"/>
    <property type="match status" value="1"/>
</dbReference>
<evidence type="ECO:0000256" key="4">
    <source>
        <dbReference type="ARBA" id="ARBA00005797"/>
    </source>
</evidence>
<keyword evidence="12" id="KW-0833">Ubl conjugation pathway</keyword>
<comment type="subcellular location">
    <subcellularLocation>
        <location evidence="2">Nucleus</location>
        <location evidence="2">PML body</location>
    </subcellularLocation>
</comment>
<dbReference type="Pfam" id="PF10283">
    <property type="entry name" value="zf-CCHH"/>
    <property type="match status" value="1"/>
</dbReference>
<dbReference type="EMBL" id="JADGJD010001245">
    <property type="protein sequence ID" value="KAJ3045169.1"/>
    <property type="molecule type" value="Genomic_DNA"/>
</dbReference>
<feature type="compositionally biased region" description="Basic and acidic residues" evidence="19">
    <location>
        <begin position="253"/>
        <end position="264"/>
    </location>
</feature>
<dbReference type="PANTHER" id="PTHR16079">
    <property type="entry name" value="UBIQUITIN LIGASE PROTEIN CHFR"/>
    <property type="match status" value="1"/>
</dbReference>
<keyword evidence="15" id="KW-0131">Cell cycle</keyword>
<evidence type="ECO:0000259" key="21">
    <source>
        <dbReference type="PROSITE" id="PS50089"/>
    </source>
</evidence>
<dbReference type="Pfam" id="PF00498">
    <property type="entry name" value="FHA"/>
    <property type="match status" value="1"/>
</dbReference>
<dbReference type="SMART" id="SM00240">
    <property type="entry name" value="FHA"/>
    <property type="match status" value="1"/>
</dbReference>
<proteinExistence type="inferred from homology"/>
<evidence type="ECO:0000256" key="12">
    <source>
        <dbReference type="ARBA" id="ARBA00022786"/>
    </source>
</evidence>
<dbReference type="InterPro" id="IPR017907">
    <property type="entry name" value="Znf_RING_CS"/>
</dbReference>
<accession>A0AAD5S6T6</accession>
<organism evidence="22 23">
    <name type="scientific">Rhizophlyctis rosea</name>
    <dbReference type="NCBI Taxonomy" id="64517"/>
    <lineage>
        <taxon>Eukaryota</taxon>
        <taxon>Fungi</taxon>
        <taxon>Fungi incertae sedis</taxon>
        <taxon>Chytridiomycota</taxon>
        <taxon>Chytridiomycota incertae sedis</taxon>
        <taxon>Chytridiomycetes</taxon>
        <taxon>Rhizophlyctidales</taxon>
        <taxon>Rhizophlyctidaceae</taxon>
        <taxon>Rhizophlyctis</taxon>
    </lineage>
</organism>
<dbReference type="Gene3D" id="3.30.40.10">
    <property type="entry name" value="Zinc/RING finger domain, C3HC4 (zinc finger)"/>
    <property type="match status" value="1"/>
</dbReference>
<evidence type="ECO:0000256" key="16">
    <source>
        <dbReference type="ARBA" id="ARBA00029800"/>
    </source>
</evidence>
<evidence type="ECO:0000313" key="23">
    <source>
        <dbReference type="Proteomes" id="UP001212841"/>
    </source>
</evidence>
<evidence type="ECO:0000259" key="20">
    <source>
        <dbReference type="PROSITE" id="PS50006"/>
    </source>
</evidence>
<protein>
    <recommendedName>
        <fullName evidence="6">E3 ubiquitin-protein ligase CHFR</fullName>
        <ecNumber evidence="5">2.3.2.27</ecNumber>
    </recommendedName>
    <alternativeName>
        <fullName evidence="17">Checkpoint with forkhead and RING finger domains protein</fullName>
    </alternativeName>
    <alternativeName>
        <fullName evidence="16">RING-type E3 ubiquitin transferase CHFR</fullName>
    </alternativeName>
</protein>
<evidence type="ECO:0000256" key="2">
    <source>
        <dbReference type="ARBA" id="ARBA00004322"/>
    </source>
</evidence>
<evidence type="ECO:0000256" key="18">
    <source>
        <dbReference type="PROSITE-ProRule" id="PRU00175"/>
    </source>
</evidence>
<dbReference type="Gene3D" id="2.60.200.20">
    <property type="match status" value="1"/>
</dbReference>
<evidence type="ECO:0000256" key="1">
    <source>
        <dbReference type="ARBA" id="ARBA00000900"/>
    </source>
</evidence>
<dbReference type="GO" id="GO:0061630">
    <property type="term" value="F:ubiquitin protein ligase activity"/>
    <property type="evidence" value="ECO:0007669"/>
    <property type="project" value="UniProtKB-EC"/>
</dbReference>
<evidence type="ECO:0000256" key="5">
    <source>
        <dbReference type="ARBA" id="ARBA00012483"/>
    </source>
</evidence>
<gene>
    <name evidence="22" type="ORF">HK097_001264</name>
</gene>
<feature type="compositionally biased region" description="Acidic residues" evidence="19">
    <location>
        <begin position="480"/>
        <end position="489"/>
    </location>
</feature>
<feature type="compositionally biased region" description="Gly residues" evidence="19">
    <location>
        <begin position="490"/>
        <end position="508"/>
    </location>
</feature>
<dbReference type="GO" id="GO:0005634">
    <property type="term" value="C:nucleus"/>
    <property type="evidence" value="ECO:0007669"/>
    <property type="project" value="TreeGrafter"/>
</dbReference>
<dbReference type="GO" id="GO:0006511">
    <property type="term" value="P:ubiquitin-dependent protein catabolic process"/>
    <property type="evidence" value="ECO:0007669"/>
    <property type="project" value="TreeGrafter"/>
</dbReference>
<evidence type="ECO:0000256" key="15">
    <source>
        <dbReference type="ARBA" id="ARBA00023306"/>
    </source>
</evidence>
<evidence type="ECO:0000256" key="6">
    <source>
        <dbReference type="ARBA" id="ARBA00017908"/>
    </source>
</evidence>
<keyword evidence="9" id="KW-0479">Metal-binding</keyword>
<dbReference type="InterPro" id="IPR001841">
    <property type="entry name" value="Znf_RING"/>
</dbReference>
<dbReference type="PANTHER" id="PTHR16079:SF4">
    <property type="entry name" value="E3 UBIQUITIN-PROTEIN LIGASE CHFR"/>
    <property type="match status" value="1"/>
</dbReference>
<evidence type="ECO:0000256" key="17">
    <source>
        <dbReference type="ARBA" id="ARBA00031332"/>
    </source>
</evidence>
<dbReference type="SUPFAM" id="SSF49879">
    <property type="entry name" value="SMAD/FHA domain"/>
    <property type="match status" value="1"/>
</dbReference>
<dbReference type="PROSITE" id="PS50006">
    <property type="entry name" value="FHA_DOMAIN"/>
    <property type="match status" value="1"/>
</dbReference>
<evidence type="ECO:0000256" key="8">
    <source>
        <dbReference type="ARBA" id="ARBA00022679"/>
    </source>
</evidence>
<feature type="region of interest" description="Disordered" evidence="19">
    <location>
        <begin position="253"/>
        <end position="308"/>
    </location>
</feature>
<dbReference type="SMART" id="SM00184">
    <property type="entry name" value="RING"/>
    <property type="match status" value="1"/>
</dbReference>
<dbReference type="InterPro" id="IPR013083">
    <property type="entry name" value="Znf_RING/FYVE/PHD"/>
</dbReference>
<sequence>MSITPKLATAATVIEDDPSTDPGPSSEDTLAVWGRLESSTPETKHDITLSKAEITFGRGADLHEDTRIEDQRISTIHCKIYHDGGAHILDLSRNGTYVNGEKIGKNKNRQLHDSDVITFHQRNEDLPSYTFRGTTDKVASSSTPAAKRTISEVKRSLSEVDDETPRTKKRKVALADMESNVSCGICHDVLYKAVSVVPCLHTFCGGCYSDWLRRSNQCPQCRVRATSASRNHIVNNLVESFLTLNPEKRREAEELAELDRKDRFNNGATPAIPNDDAYGGDINDDDDDFDDEDDMSNLDDDDEDEDDEDALDANVAVAGYIHAFGAAPAYRPPPMPRCEQCPPGAAADGFSCPDGAAHVMCSGCMRLMPNRAQDPTVTQQCEYCQRFYCKLYYPAGLCGAGNIRNFAKLNDHRFDTIPNTSFGRNFFEQEILREYLRNAAVDVQSVWEEGLRKVEDGEYVLSLDRRLQVRSRRVVRPAAQEEEGGEELEGGGGSSSTAGGVGSEVGGDGADRDEGSSGGDGNEVAAGDDVPAAGPANPAPAPAAPAPGTLDADAFDGNVSKDDAACYGCAMHIFDELCYLYRQNLAVDSLPARAKNRNDCWWGRNCRTQLHNPQHAQRLNHVCEQTRRPA</sequence>
<feature type="region of interest" description="Disordered" evidence="19">
    <location>
        <begin position="473"/>
        <end position="549"/>
    </location>
</feature>
<dbReference type="InterPro" id="IPR019406">
    <property type="entry name" value="APLF_PBZ"/>
</dbReference>
<dbReference type="PROSITE" id="PS00518">
    <property type="entry name" value="ZF_RING_1"/>
    <property type="match status" value="1"/>
</dbReference>
<dbReference type="CDD" id="cd16503">
    <property type="entry name" value="RING-HC_CHFR"/>
    <property type="match status" value="1"/>
</dbReference>
<feature type="compositionally biased region" description="Basic and acidic residues" evidence="19">
    <location>
        <begin position="149"/>
        <end position="166"/>
    </location>
</feature>
<dbReference type="InterPro" id="IPR052256">
    <property type="entry name" value="E3_ubiquitin-ligase_CHFR"/>
</dbReference>
<evidence type="ECO:0000256" key="7">
    <source>
        <dbReference type="ARBA" id="ARBA00022618"/>
    </source>
</evidence>
<dbReference type="Proteomes" id="UP001212841">
    <property type="component" value="Unassembled WGS sequence"/>
</dbReference>
<keyword evidence="13" id="KW-0862">Zinc</keyword>
<feature type="region of interest" description="Disordered" evidence="19">
    <location>
        <begin position="140"/>
        <end position="166"/>
    </location>
</feature>
<dbReference type="Pfam" id="PF17979">
    <property type="entry name" value="zf-CRD"/>
    <property type="match status" value="1"/>
</dbReference>
<feature type="domain" description="RING-type" evidence="21">
    <location>
        <begin position="183"/>
        <end position="222"/>
    </location>
</feature>
<comment type="pathway">
    <text evidence="3">Protein modification; protein ubiquitination.</text>
</comment>
<evidence type="ECO:0000313" key="22">
    <source>
        <dbReference type="EMBL" id="KAJ3045169.1"/>
    </source>
</evidence>
<keyword evidence="23" id="KW-1185">Reference proteome</keyword>
<evidence type="ECO:0000256" key="13">
    <source>
        <dbReference type="ARBA" id="ARBA00022833"/>
    </source>
</evidence>
<keyword evidence="10 18" id="KW-0863">Zinc-finger</keyword>
<dbReference type="GO" id="GO:0016567">
    <property type="term" value="P:protein ubiquitination"/>
    <property type="evidence" value="ECO:0007669"/>
    <property type="project" value="TreeGrafter"/>
</dbReference>
<evidence type="ECO:0000256" key="10">
    <source>
        <dbReference type="ARBA" id="ARBA00022771"/>
    </source>
</evidence>
<dbReference type="Gene3D" id="3.30.40.140">
    <property type="match status" value="1"/>
</dbReference>
<dbReference type="AlphaFoldDB" id="A0AAD5S6T6"/>
<comment type="caution">
    <text evidence="22">The sequence shown here is derived from an EMBL/GenBank/DDBJ whole genome shotgun (WGS) entry which is preliminary data.</text>
</comment>
<comment type="similarity">
    <text evidence="4">Belongs to the CHFR family.</text>
</comment>
<keyword evidence="8" id="KW-0808">Transferase</keyword>
<dbReference type="SUPFAM" id="SSF57850">
    <property type="entry name" value="RING/U-box"/>
    <property type="match status" value="1"/>
</dbReference>
<dbReference type="InterPro" id="IPR008984">
    <property type="entry name" value="SMAD_FHA_dom_sf"/>
</dbReference>
<keyword evidence="14" id="KW-0539">Nucleus</keyword>
<comment type="catalytic activity">
    <reaction evidence="1">
        <text>S-ubiquitinyl-[E2 ubiquitin-conjugating enzyme]-L-cysteine + [acceptor protein]-L-lysine = [E2 ubiquitin-conjugating enzyme]-L-cysteine + N(6)-ubiquitinyl-[acceptor protein]-L-lysine.</text>
        <dbReference type="EC" id="2.3.2.27"/>
    </reaction>
</comment>
<reference evidence="22" key="1">
    <citation type="submission" date="2020-05" db="EMBL/GenBank/DDBJ databases">
        <title>Phylogenomic resolution of chytrid fungi.</title>
        <authorList>
            <person name="Stajich J.E."/>
            <person name="Amses K."/>
            <person name="Simmons R."/>
            <person name="Seto K."/>
            <person name="Myers J."/>
            <person name="Bonds A."/>
            <person name="Quandt C.A."/>
            <person name="Barry K."/>
            <person name="Liu P."/>
            <person name="Grigoriev I."/>
            <person name="Longcore J.E."/>
            <person name="James T.Y."/>
        </authorList>
    </citation>
    <scope>NUCLEOTIDE SEQUENCE</scope>
    <source>
        <strain evidence="22">JEL0318</strain>
    </source>
</reference>
<dbReference type="GO" id="GO:0051301">
    <property type="term" value="P:cell division"/>
    <property type="evidence" value="ECO:0007669"/>
    <property type="project" value="UniProtKB-KW"/>
</dbReference>
<evidence type="ECO:0000256" key="11">
    <source>
        <dbReference type="ARBA" id="ARBA00022776"/>
    </source>
</evidence>
<dbReference type="FunFam" id="3.30.40.10:FF:000203">
    <property type="entry name" value="E3 ubiquitin-protein ligase CHFR isoform X1"/>
    <property type="match status" value="1"/>
</dbReference>
<dbReference type="InterPro" id="IPR040909">
    <property type="entry name" value="CHFR_Znf-CRD"/>
</dbReference>
<dbReference type="EC" id="2.3.2.27" evidence="5"/>
<keyword evidence="7" id="KW-0132">Cell division</keyword>
<dbReference type="InterPro" id="IPR000253">
    <property type="entry name" value="FHA_dom"/>
</dbReference>
<dbReference type="PROSITE" id="PS50089">
    <property type="entry name" value="ZF_RING_2"/>
    <property type="match status" value="1"/>
</dbReference>
<feature type="compositionally biased region" description="Low complexity" evidence="19">
    <location>
        <begin position="525"/>
        <end position="536"/>
    </location>
</feature>
<evidence type="ECO:0000256" key="3">
    <source>
        <dbReference type="ARBA" id="ARBA00004906"/>
    </source>
</evidence>
<evidence type="ECO:0000256" key="14">
    <source>
        <dbReference type="ARBA" id="ARBA00023242"/>
    </source>
</evidence>
<evidence type="ECO:0000256" key="19">
    <source>
        <dbReference type="SAM" id="MobiDB-lite"/>
    </source>
</evidence>
<evidence type="ECO:0000256" key="9">
    <source>
        <dbReference type="ARBA" id="ARBA00022723"/>
    </source>
</evidence>